<proteinExistence type="predicted"/>
<protein>
    <submittedName>
        <fullName evidence="1">Uncharacterized protein</fullName>
    </submittedName>
</protein>
<name>A0A5B7J2J4_PORTR</name>
<accession>A0A5B7J2J4</accession>
<comment type="caution">
    <text evidence="1">The sequence shown here is derived from an EMBL/GenBank/DDBJ whole genome shotgun (WGS) entry which is preliminary data.</text>
</comment>
<dbReference type="Proteomes" id="UP000324222">
    <property type="component" value="Unassembled WGS sequence"/>
</dbReference>
<evidence type="ECO:0000313" key="2">
    <source>
        <dbReference type="Proteomes" id="UP000324222"/>
    </source>
</evidence>
<sequence>MVEALLVGTHFMKLREKGFGSSLLPTVAGTLLCAVTHTCGLGSCSGGSGGSGGVHLCYRPSYGNIRTERERGYLPCSRL</sequence>
<dbReference type="EMBL" id="VSRR010084290">
    <property type="protein sequence ID" value="MPC90402.1"/>
    <property type="molecule type" value="Genomic_DNA"/>
</dbReference>
<dbReference type="AlphaFoldDB" id="A0A5B7J2J4"/>
<evidence type="ECO:0000313" key="1">
    <source>
        <dbReference type="EMBL" id="MPC90402.1"/>
    </source>
</evidence>
<gene>
    <name evidence="1" type="ORF">E2C01_085388</name>
</gene>
<reference evidence="1 2" key="1">
    <citation type="submission" date="2019-05" db="EMBL/GenBank/DDBJ databases">
        <title>Another draft genome of Portunus trituberculatus and its Hox gene families provides insights of decapod evolution.</title>
        <authorList>
            <person name="Jeong J.-H."/>
            <person name="Song I."/>
            <person name="Kim S."/>
            <person name="Choi T."/>
            <person name="Kim D."/>
            <person name="Ryu S."/>
            <person name="Kim W."/>
        </authorList>
    </citation>
    <scope>NUCLEOTIDE SEQUENCE [LARGE SCALE GENOMIC DNA]</scope>
    <source>
        <tissue evidence="1">Muscle</tissue>
    </source>
</reference>
<keyword evidence="2" id="KW-1185">Reference proteome</keyword>
<organism evidence="1 2">
    <name type="scientific">Portunus trituberculatus</name>
    <name type="common">Swimming crab</name>
    <name type="synonym">Neptunus trituberculatus</name>
    <dbReference type="NCBI Taxonomy" id="210409"/>
    <lineage>
        <taxon>Eukaryota</taxon>
        <taxon>Metazoa</taxon>
        <taxon>Ecdysozoa</taxon>
        <taxon>Arthropoda</taxon>
        <taxon>Crustacea</taxon>
        <taxon>Multicrustacea</taxon>
        <taxon>Malacostraca</taxon>
        <taxon>Eumalacostraca</taxon>
        <taxon>Eucarida</taxon>
        <taxon>Decapoda</taxon>
        <taxon>Pleocyemata</taxon>
        <taxon>Brachyura</taxon>
        <taxon>Eubrachyura</taxon>
        <taxon>Portunoidea</taxon>
        <taxon>Portunidae</taxon>
        <taxon>Portuninae</taxon>
        <taxon>Portunus</taxon>
    </lineage>
</organism>